<dbReference type="InterPro" id="IPR019428">
    <property type="entry name" value="7TM_GPCR_serpentine_rcpt_Str"/>
</dbReference>
<dbReference type="Pfam" id="PF10326">
    <property type="entry name" value="7TM_GPCR_Str"/>
    <property type="match status" value="1"/>
</dbReference>
<dbReference type="SUPFAM" id="SSF81321">
    <property type="entry name" value="Family A G protein-coupled receptor-like"/>
    <property type="match status" value="1"/>
</dbReference>
<comment type="caution">
    <text evidence="2">The sequence shown here is derived from an EMBL/GenBank/DDBJ whole genome shotgun (WGS) entry which is preliminary data.</text>
</comment>
<evidence type="ECO:0000313" key="2">
    <source>
        <dbReference type="EMBL" id="CAJ0608566.1"/>
    </source>
</evidence>
<proteinExistence type="predicted"/>
<keyword evidence="1" id="KW-1133">Transmembrane helix</keyword>
<protein>
    <recommendedName>
        <fullName evidence="4">G-protein coupled receptors family 1 profile domain-containing protein</fullName>
    </recommendedName>
</protein>
<accession>A0AA36HD63</accession>
<name>A0AA36HD63_CYLNA</name>
<reference evidence="2" key="1">
    <citation type="submission" date="2023-07" db="EMBL/GenBank/DDBJ databases">
        <authorList>
            <consortium name="CYATHOMIX"/>
        </authorList>
    </citation>
    <scope>NUCLEOTIDE SEQUENCE</scope>
    <source>
        <strain evidence="2">N/A</strain>
    </source>
</reference>
<gene>
    <name evidence="2" type="ORF">CYNAS_LOCUS20549</name>
</gene>
<evidence type="ECO:0000256" key="1">
    <source>
        <dbReference type="SAM" id="Phobius"/>
    </source>
</evidence>
<keyword evidence="1" id="KW-0812">Transmembrane</keyword>
<feature type="transmembrane region" description="Helical" evidence="1">
    <location>
        <begin position="148"/>
        <end position="166"/>
    </location>
</feature>
<evidence type="ECO:0000313" key="3">
    <source>
        <dbReference type="Proteomes" id="UP001176961"/>
    </source>
</evidence>
<keyword evidence="3" id="KW-1185">Reference proteome</keyword>
<keyword evidence="1" id="KW-0472">Membrane</keyword>
<dbReference type="EMBL" id="CATQJL010000316">
    <property type="protein sequence ID" value="CAJ0608566.1"/>
    <property type="molecule type" value="Genomic_DNA"/>
</dbReference>
<feature type="transmembrane region" description="Helical" evidence="1">
    <location>
        <begin position="63"/>
        <end position="87"/>
    </location>
</feature>
<dbReference type="Gene3D" id="1.20.1070.10">
    <property type="entry name" value="Rhodopsin 7-helix transmembrane proteins"/>
    <property type="match status" value="1"/>
</dbReference>
<feature type="transmembrane region" description="Helical" evidence="1">
    <location>
        <begin position="6"/>
        <end position="24"/>
    </location>
</feature>
<dbReference type="Proteomes" id="UP001176961">
    <property type="component" value="Unassembled WGS sequence"/>
</dbReference>
<dbReference type="AlphaFoldDB" id="A0AA36HD63"/>
<dbReference type="PANTHER" id="PTHR46178:SF9">
    <property type="entry name" value="SEVEN TM RECEPTOR"/>
    <property type="match status" value="1"/>
</dbReference>
<organism evidence="2 3">
    <name type="scientific">Cylicocyclus nassatus</name>
    <name type="common">Nematode worm</name>
    <dbReference type="NCBI Taxonomy" id="53992"/>
    <lineage>
        <taxon>Eukaryota</taxon>
        <taxon>Metazoa</taxon>
        <taxon>Ecdysozoa</taxon>
        <taxon>Nematoda</taxon>
        <taxon>Chromadorea</taxon>
        <taxon>Rhabditida</taxon>
        <taxon>Rhabditina</taxon>
        <taxon>Rhabditomorpha</taxon>
        <taxon>Strongyloidea</taxon>
        <taxon>Strongylidae</taxon>
        <taxon>Cylicocyclus</taxon>
    </lineage>
</organism>
<evidence type="ECO:0008006" key="4">
    <source>
        <dbReference type="Google" id="ProtNLM"/>
    </source>
</evidence>
<feature type="transmembrane region" description="Helical" evidence="1">
    <location>
        <begin position="108"/>
        <end position="128"/>
    </location>
</feature>
<dbReference type="PANTHER" id="PTHR46178">
    <property type="entry name" value="SEVEN TM RECEPTOR"/>
    <property type="match status" value="1"/>
</dbReference>
<sequence>MALIFINSTILIIWGAYIYIGLWPNEQLLKQMQTPLLLIIGIDLRTNGAVGICLRPQLAWPNLIVMIISVIIILALTLAGIVCAVQIRRKLRRASLSAQTKKMQHRMNNLLMIQTCCPVVFLQLPAVAQYVMMYSGATTDSTFSNSSTILWMFYPISGPLVTLIFMKEYRDYYLSKLGSFKSQHRSHQTSGPGYGKNVISTTDSNRQFVRTAYA</sequence>